<dbReference type="Gene3D" id="3.60.21.10">
    <property type="match status" value="1"/>
</dbReference>
<dbReference type="GO" id="GO:0110154">
    <property type="term" value="P:RNA decapping"/>
    <property type="evidence" value="ECO:0007669"/>
    <property type="project" value="TreeGrafter"/>
</dbReference>
<evidence type="ECO:0000313" key="3">
    <source>
        <dbReference type="Proteomes" id="UP000228751"/>
    </source>
</evidence>
<gene>
    <name evidence="2" type="ORF">CSR02_07750</name>
</gene>
<comment type="caution">
    <text evidence="2">The sequence shown here is derived from an EMBL/GenBank/DDBJ whole genome shotgun (WGS) entry which is preliminary data.</text>
</comment>
<protein>
    <recommendedName>
        <fullName evidence="1">Calcineurin-like phosphoesterase domain-containing protein</fullName>
    </recommendedName>
</protein>
<keyword evidence="3" id="KW-1185">Reference proteome</keyword>
<organism evidence="2 3">
    <name type="scientific">Acetobacter pomorum</name>
    <dbReference type="NCBI Taxonomy" id="65959"/>
    <lineage>
        <taxon>Bacteria</taxon>
        <taxon>Pseudomonadati</taxon>
        <taxon>Pseudomonadota</taxon>
        <taxon>Alphaproteobacteria</taxon>
        <taxon>Acetobacterales</taxon>
        <taxon>Acetobacteraceae</taxon>
        <taxon>Acetobacter</taxon>
    </lineage>
</organism>
<evidence type="ECO:0000313" key="2">
    <source>
        <dbReference type="EMBL" id="PHY94182.1"/>
    </source>
</evidence>
<sequence length="352" mass="38610">MANSPTIQIHTTSAQPLYNARAISKPEIFITDVHGQLLLMKALVDECLKISNGNLSFLGDMIDRGKDSAECLAFAISLAINITADPSGRVVRFICGNHEEMLISAIREVKKEGGWEYLSYLMKRANKAYKLQGKKAGDYQAFVLDALPKISRLSGGKKIQGRKIISRWPALWRFITYGGAWFVLAASEECQDGDVDSIITRHLTGKAVEVISKTGLTEWLVSQPNVIRCGDIVATHGGIPSLSAAEADPVAYGERCKIDPMGSQKVMESINTRWVRKGFIDRRDEFPGYTVLHGHTIDNEHAEMISEGKEGKLVSPRAPLIGIDSGAYKTGVLTAAIIEKGAIRFVYATMQP</sequence>
<dbReference type="Pfam" id="PF00149">
    <property type="entry name" value="Metallophos"/>
    <property type="match status" value="1"/>
</dbReference>
<dbReference type="InterPro" id="IPR050126">
    <property type="entry name" value="Ap4A_hydrolase"/>
</dbReference>
<dbReference type="PANTHER" id="PTHR42850">
    <property type="entry name" value="METALLOPHOSPHOESTERASE"/>
    <property type="match status" value="1"/>
</dbReference>
<dbReference type="SUPFAM" id="SSF56300">
    <property type="entry name" value="Metallo-dependent phosphatases"/>
    <property type="match status" value="1"/>
</dbReference>
<dbReference type="InterPro" id="IPR029052">
    <property type="entry name" value="Metallo-depent_PP-like"/>
</dbReference>
<feature type="domain" description="Calcineurin-like phosphoesterase" evidence="1">
    <location>
        <begin position="29"/>
        <end position="121"/>
    </location>
</feature>
<dbReference type="EMBL" id="PEBQ01000103">
    <property type="protein sequence ID" value="PHY94182.1"/>
    <property type="molecule type" value="Genomic_DNA"/>
</dbReference>
<name>A0A2G4RCA1_9PROT</name>
<evidence type="ECO:0000259" key="1">
    <source>
        <dbReference type="Pfam" id="PF00149"/>
    </source>
</evidence>
<dbReference type="AlphaFoldDB" id="A0A2G4RCA1"/>
<dbReference type="Proteomes" id="UP000228751">
    <property type="component" value="Unassembled WGS sequence"/>
</dbReference>
<dbReference type="GO" id="GO:0016791">
    <property type="term" value="F:phosphatase activity"/>
    <property type="evidence" value="ECO:0007669"/>
    <property type="project" value="TreeGrafter"/>
</dbReference>
<dbReference type="InterPro" id="IPR004843">
    <property type="entry name" value="Calcineurin-like_PHP"/>
</dbReference>
<reference evidence="2 3" key="1">
    <citation type="submission" date="2017-10" db="EMBL/GenBank/DDBJ databases">
        <title>Genomic analysis of the genus Acetobacter.</title>
        <authorList>
            <person name="Kim K.H."/>
            <person name="Chun B.H."/>
            <person name="Son A.R."/>
            <person name="Jeon C.O."/>
        </authorList>
    </citation>
    <scope>NUCLEOTIDE SEQUENCE [LARGE SCALE GENOMIC DNA]</scope>
    <source>
        <strain evidence="2 3">LHT 2458</strain>
    </source>
</reference>
<dbReference type="GO" id="GO:0008803">
    <property type="term" value="F:bis(5'-nucleosyl)-tetraphosphatase (symmetrical) activity"/>
    <property type="evidence" value="ECO:0007669"/>
    <property type="project" value="TreeGrafter"/>
</dbReference>
<dbReference type="PANTHER" id="PTHR42850:SF4">
    <property type="entry name" value="ZINC-DEPENDENT ENDOPOLYPHOSPHATASE"/>
    <property type="match status" value="1"/>
</dbReference>
<dbReference type="GO" id="GO:0005737">
    <property type="term" value="C:cytoplasm"/>
    <property type="evidence" value="ECO:0007669"/>
    <property type="project" value="TreeGrafter"/>
</dbReference>
<proteinExistence type="predicted"/>
<accession>A0A2G4RCA1</accession>